<evidence type="ECO:0000313" key="2">
    <source>
        <dbReference type="EMBL" id="QTH71259.1"/>
    </source>
</evidence>
<dbReference type="Proteomes" id="UP000664904">
    <property type="component" value="Chromosome"/>
</dbReference>
<proteinExistence type="predicted"/>
<dbReference type="AlphaFoldDB" id="A0A975HKR5"/>
<feature type="chain" id="PRO_5037331260" evidence="1">
    <location>
        <begin position="28"/>
        <end position="265"/>
    </location>
</feature>
<dbReference type="RefSeq" id="WP_208842900.1">
    <property type="nucleotide sequence ID" value="NZ_CP072133.1"/>
</dbReference>
<keyword evidence="1" id="KW-0732">Signal</keyword>
<name>A0A975HKR5_9GAMM</name>
<reference evidence="2" key="1">
    <citation type="submission" date="2021-03" db="EMBL/GenBank/DDBJ databases">
        <title>Complete Genome of Pseudoalteromonas xiamenensis STKMTI.2, a new potential marine bacterium producing anti-Vibrio compounds.</title>
        <authorList>
            <person name="Handayani D.P."/>
            <person name="Isnansetyo A."/>
            <person name="Istiqomah I."/>
            <person name="Jumina J."/>
        </authorList>
    </citation>
    <scope>NUCLEOTIDE SEQUENCE</scope>
    <source>
        <strain evidence="2">STKMTI.2</strain>
    </source>
</reference>
<accession>A0A975HKR5</accession>
<gene>
    <name evidence="2" type="ORF">J5O05_15940</name>
</gene>
<evidence type="ECO:0000313" key="3">
    <source>
        <dbReference type="Proteomes" id="UP000664904"/>
    </source>
</evidence>
<protein>
    <submittedName>
        <fullName evidence="2">DUF3450 family protein</fullName>
    </submittedName>
</protein>
<dbReference type="Pfam" id="PF11932">
    <property type="entry name" value="DUF3450"/>
    <property type="match status" value="1"/>
</dbReference>
<sequence length="265" mass="29610">MKGMGKSKKAILIVTTILAMPVLSVKANNQAESMPNLVEKWLQLSAQQQRVESEWAAEKPLLEQQLQLLQQEFETLNRNVSSKQGGQSEVAQKRESLASEQQRLEKQQFELQSALKFHRKQLSQIVSRLPPVLQNAWNETLLKWQGDISAQTDANQLQDVLALYQQWADFQKRIVVHEAPIQLNGEEFMVDQLYVGVSQAWFISKDGKTTGVGAPKGTSWVWTAVNDLDTAALVSAIAMYRKQQPASLIQLPYVATPTLGGPSNG</sequence>
<dbReference type="KEGG" id="pxi:J5O05_15940"/>
<dbReference type="EMBL" id="CP072133">
    <property type="protein sequence ID" value="QTH71259.1"/>
    <property type="molecule type" value="Genomic_DNA"/>
</dbReference>
<organism evidence="2 3">
    <name type="scientific">Pseudoalteromonas xiamenensis</name>
    <dbReference type="NCBI Taxonomy" id="882626"/>
    <lineage>
        <taxon>Bacteria</taxon>
        <taxon>Pseudomonadati</taxon>
        <taxon>Pseudomonadota</taxon>
        <taxon>Gammaproteobacteria</taxon>
        <taxon>Alteromonadales</taxon>
        <taxon>Pseudoalteromonadaceae</taxon>
        <taxon>Pseudoalteromonas</taxon>
    </lineage>
</organism>
<dbReference type="InterPro" id="IPR016866">
    <property type="entry name" value="UCP028069"/>
</dbReference>
<keyword evidence="3" id="KW-1185">Reference proteome</keyword>
<evidence type="ECO:0000256" key="1">
    <source>
        <dbReference type="SAM" id="SignalP"/>
    </source>
</evidence>
<feature type="signal peptide" evidence="1">
    <location>
        <begin position="1"/>
        <end position="27"/>
    </location>
</feature>